<dbReference type="EMBL" id="JMCC02000041">
    <property type="protein sequence ID" value="KIG16207.1"/>
    <property type="molecule type" value="Genomic_DNA"/>
</dbReference>
<gene>
    <name evidence="3" type="ORF">DB30_04819</name>
</gene>
<feature type="region of interest" description="Disordered" evidence="1">
    <location>
        <begin position="175"/>
        <end position="199"/>
    </location>
</feature>
<feature type="compositionally biased region" description="Basic and acidic residues" evidence="1">
    <location>
        <begin position="187"/>
        <end position="199"/>
    </location>
</feature>
<dbReference type="Pfam" id="PF13401">
    <property type="entry name" value="AAA_22"/>
    <property type="match status" value="1"/>
</dbReference>
<feature type="domain" description="ORC1/DEAH AAA+ ATPase" evidence="2">
    <location>
        <begin position="3"/>
        <end position="96"/>
    </location>
</feature>
<dbReference type="InterPro" id="IPR052026">
    <property type="entry name" value="ExeA_AAA_ATPase_DNA-bind"/>
</dbReference>
<dbReference type="GO" id="GO:0016887">
    <property type="term" value="F:ATP hydrolysis activity"/>
    <property type="evidence" value="ECO:0007669"/>
    <property type="project" value="InterPro"/>
</dbReference>
<proteinExistence type="predicted"/>
<dbReference type="InterPro" id="IPR049945">
    <property type="entry name" value="AAA_22"/>
</dbReference>
<dbReference type="Proteomes" id="UP000031599">
    <property type="component" value="Unassembled WGS sequence"/>
</dbReference>
<evidence type="ECO:0000256" key="1">
    <source>
        <dbReference type="SAM" id="MobiDB-lite"/>
    </source>
</evidence>
<accession>A0A0C2D8C9</accession>
<evidence type="ECO:0000313" key="3">
    <source>
        <dbReference type="EMBL" id="KIG16207.1"/>
    </source>
</evidence>
<dbReference type="SUPFAM" id="SSF52540">
    <property type="entry name" value="P-loop containing nucleoside triphosphate hydrolases"/>
    <property type="match status" value="1"/>
</dbReference>
<name>A0A0C2D8C9_9BACT</name>
<organism evidence="3 4">
    <name type="scientific">Enhygromyxa salina</name>
    <dbReference type="NCBI Taxonomy" id="215803"/>
    <lineage>
        <taxon>Bacteria</taxon>
        <taxon>Pseudomonadati</taxon>
        <taxon>Myxococcota</taxon>
        <taxon>Polyangia</taxon>
        <taxon>Nannocystales</taxon>
        <taxon>Nannocystaceae</taxon>
        <taxon>Enhygromyxa</taxon>
    </lineage>
</organism>
<comment type="caution">
    <text evidence="3">The sequence shown here is derived from an EMBL/GenBank/DDBJ whole genome shotgun (WGS) entry which is preliminary data.</text>
</comment>
<evidence type="ECO:0000259" key="2">
    <source>
        <dbReference type="Pfam" id="PF13401"/>
    </source>
</evidence>
<dbReference type="InterPro" id="IPR027417">
    <property type="entry name" value="P-loop_NTPase"/>
</dbReference>
<dbReference type="PANTHER" id="PTHR35894">
    <property type="entry name" value="GENERAL SECRETION PATHWAY PROTEIN A-RELATED"/>
    <property type="match status" value="1"/>
</dbReference>
<protein>
    <recommendedName>
        <fullName evidence="2">ORC1/DEAH AAA+ ATPase domain-containing protein</fullName>
    </recommendedName>
</protein>
<reference evidence="3 4" key="1">
    <citation type="submission" date="2014-12" db="EMBL/GenBank/DDBJ databases">
        <title>Genome assembly of Enhygromyxa salina DSM 15201.</title>
        <authorList>
            <person name="Sharma G."/>
            <person name="Subramanian S."/>
        </authorList>
    </citation>
    <scope>NUCLEOTIDE SEQUENCE [LARGE SCALE GENOMIC DNA]</scope>
    <source>
        <strain evidence="3 4">DSM 15201</strain>
    </source>
</reference>
<evidence type="ECO:0000313" key="4">
    <source>
        <dbReference type="Proteomes" id="UP000031599"/>
    </source>
</evidence>
<sequence length="199" mass="22138">MYICDSSVTPAGVYRKLAAALGLKPARQRDALWRQLKTTIEHLVDVEGVIPTLVLDEAQHLPDSLFLDLTGFLNRNFDRPELLTVWLVGLPSLAARIGMRQHAALASRVAATNVMPPRGREDFMELLEHGLKVSHGLPRQASRLLRTSLMLAHDRDQSFVDERVMLDACEELQLGRPSVTPSGAETEQPRGDRGTISRK</sequence>
<dbReference type="AlphaFoldDB" id="A0A0C2D8C9"/>
<dbReference type="PANTHER" id="PTHR35894:SF1">
    <property type="entry name" value="PHOSPHORIBULOKINASE _ URIDINE KINASE FAMILY"/>
    <property type="match status" value="1"/>
</dbReference>